<reference evidence="13 14" key="1">
    <citation type="submission" date="2011-03" db="EMBL/GenBank/DDBJ databases">
        <title>Deep-sequencing identification of multiple resistance mechanism for the high antibiotic-resistance strain Streptococcus suis R61.</title>
        <authorList>
            <person name="Hu P."/>
            <person name="Yang M."/>
            <person name="Jin M."/>
            <person name="Xiao J."/>
        </authorList>
    </citation>
    <scope>NUCLEOTIDE SEQUENCE [LARGE SCALE GENOMIC DNA]</scope>
    <source>
        <strain evidence="13 14">R61</strain>
    </source>
</reference>
<evidence type="ECO:0000256" key="6">
    <source>
        <dbReference type="ARBA" id="ARBA00017721"/>
    </source>
</evidence>
<evidence type="ECO:0000256" key="4">
    <source>
        <dbReference type="ARBA" id="ARBA00005300"/>
    </source>
</evidence>
<dbReference type="GO" id="GO:0004523">
    <property type="term" value="F:RNA-DNA hybrid ribonuclease activity"/>
    <property type="evidence" value="ECO:0007669"/>
    <property type="project" value="UniProtKB-EC"/>
</dbReference>
<dbReference type="InterPro" id="IPR043994">
    <property type="entry name" value="RnlA/LsoA-toxin_DBD"/>
</dbReference>
<comment type="function">
    <text evidence="3">Endonuclease that specifically degrades the RNA of RNA-DNA hybrids.</text>
</comment>
<dbReference type="InterPro" id="IPR011320">
    <property type="entry name" value="RNase_H1_N"/>
</dbReference>
<dbReference type="GO" id="GO:0046872">
    <property type="term" value="F:metal ion binding"/>
    <property type="evidence" value="ECO:0007669"/>
    <property type="project" value="UniProtKB-KW"/>
</dbReference>
<dbReference type="InterPro" id="IPR002156">
    <property type="entry name" value="RNaseH_domain"/>
</dbReference>
<dbReference type="AlphaFoldDB" id="A0AA87F874"/>
<dbReference type="RefSeq" id="WP_004195429.1">
    <property type="nucleotide sequence ID" value="NZ_AEYY01000040.1"/>
</dbReference>
<dbReference type="PANTHER" id="PTHR10642:SF26">
    <property type="entry name" value="RIBONUCLEASE H1"/>
    <property type="match status" value="1"/>
</dbReference>
<dbReference type="PANTHER" id="PTHR10642">
    <property type="entry name" value="RIBONUCLEASE H1"/>
    <property type="match status" value="1"/>
</dbReference>
<comment type="cofactor">
    <cofactor evidence="2">
        <name>Mg(2+)</name>
        <dbReference type="ChEBI" id="CHEBI:18420"/>
    </cofactor>
</comment>
<dbReference type="Proteomes" id="UP000004014">
    <property type="component" value="Unassembled WGS sequence"/>
</dbReference>
<keyword evidence="10" id="KW-0378">Hydrolase</keyword>
<proteinExistence type="inferred from homology"/>
<dbReference type="Pfam" id="PF01693">
    <property type="entry name" value="Cauli_VI"/>
    <property type="match status" value="1"/>
</dbReference>
<dbReference type="EC" id="3.1.26.4" evidence="5"/>
<evidence type="ECO:0000256" key="1">
    <source>
        <dbReference type="ARBA" id="ARBA00000077"/>
    </source>
</evidence>
<feature type="domain" description="RNase H type-1" evidence="12">
    <location>
        <begin position="77"/>
        <end position="218"/>
    </location>
</feature>
<evidence type="ECO:0000259" key="12">
    <source>
        <dbReference type="PROSITE" id="PS50879"/>
    </source>
</evidence>
<accession>A0AA87F874</accession>
<evidence type="ECO:0000313" key="14">
    <source>
        <dbReference type="Proteomes" id="UP000004014"/>
    </source>
</evidence>
<comment type="similarity">
    <text evidence="4">Belongs to the RNase H family.</text>
</comment>
<comment type="catalytic activity">
    <reaction evidence="1">
        <text>Endonucleolytic cleavage to 5'-phosphomonoester.</text>
        <dbReference type="EC" id="3.1.26.4"/>
    </reaction>
</comment>
<sequence length="493" mass="56650">MVKKYYAVRKGAKPGIYETWGEAEQQVKGFSGAEYKSFRTLSEADNYLLHESEEQSNDSSSTETMNEQINLEISELDDDSVLAFVDGSFSPKTNDGKEKYSYGVILLTKNAEYRLYKSSVDKEGLESRNVSGEIAGVKAAIDWAIEQQKTKIKIYYDYEGIKKWANGDWSAKKNLTKSYVEYINSSRSKIKIDFYHTPSHSGIRYNEQADLLAKAALNDKTYRTGNDGSVYIVGISIERWDELLDEIGNISGNELNFEIIDIKDGHKRIIIQLASDKVTINNYHNINSYIQGNSNTELFSRIVDVVISEVNDEDKVVEVLNVYHALTITVEQIEREFTKLIPNYPLMSGDIKHKNMLLAAVYNTLLKGYMPDYTQLLHPTFRAMEYYLHRILYDKEGKSTTKTNKHGKSSNNFSFFSYDDTSKSYFYNSNCSLNSNELNYLNRLYNKYSQMRHPYSHTPALDIDVAIVTSITEARNLILDCLQLFNEYYIIFN</sequence>
<dbReference type="SUPFAM" id="SSF55658">
    <property type="entry name" value="L9 N-domain-like"/>
    <property type="match status" value="1"/>
</dbReference>
<keyword evidence="9" id="KW-0255">Endonuclease</keyword>
<evidence type="ECO:0000256" key="11">
    <source>
        <dbReference type="ARBA" id="ARBA00022842"/>
    </source>
</evidence>
<organism evidence="13 14">
    <name type="scientific">Streptococcus suis R61</name>
    <dbReference type="NCBI Taxonomy" id="996306"/>
    <lineage>
        <taxon>Bacteria</taxon>
        <taxon>Bacillati</taxon>
        <taxon>Bacillota</taxon>
        <taxon>Bacilli</taxon>
        <taxon>Lactobacillales</taxon>
        <taxon>Streptococcaceae</taxon>
        <taxon>Streptococcus</taxon>
    </lineage>
</organism>
<dbReference type="Pfam" id="PF19034">
    <property type="entry name" value="RnlA-toxin_DBD"/>
    <property type="match status" value="1"/>
</dbReference>
<dbReference type="InterPro" id="IPR037056">
    <property type="entry name" value="RNase_H1_N_sf"/>
</dbReference>
<evidence type="ECO:0000256" key="8">
    <source>
        <dbReference type="ARBA" id="ARBA00022723"/>
    </source>
</evidence>
<evidence type="ECO:0000256" key="10">
    <source>
        <dbReference type="ARBA" id="ARBA00022801"/>
    </source>
</evidence>
<dbReference type="EMBL" id="AEYY01000040">
    <property type="protein sequence ID" value="EHC02661.1"/>
    <property type="molecule type" value="Genomic_DNA"/>
</dbReference>
<dbReference type="Gene3D" id="3.40.970.10">
    <property type="entry name" value="Ribonuclease H1, N-terminal domain"/>
    <property type="match status" value="1"/>
</dbReference>
<dbReference type="InterPro" id="IPR009027">
    <property type="entry name" value="Ribosomal_bL9/RNase_H1_N"/>
</dbReference>
<gene>
    <name evidence="13" type="ORF">SSUR61_1402</name>
</gene>
<dbReference type="GO" id="GO:0043137">
    <property type="term" value="P:DNA replication, removal of RNA primer"/>
    <property type="evidence" value="ECO:0007669"/>
    <property type="project" value="TreeGrafter"/>
</dbReference>
<evidence type="ECO:0000256" key="9">
    <source>
        <dbReference type="ARBA" id="ARBA00022759"/>
    </source>
</evidence>
<dbReference type="InterPro" id="IPR050092">
    <property type="entry name" value="RNase_H"/>
</dbReference>
<dbReference type="InterPro" id="IPR012337">
    <property type="entry name" value="RNaseH-like_sf"/>
</dbReference>
<dbReference type="SUPFAM" id="SSF53098">
    <property type="entry name" value="Ribonuclease H-like"/>
    <property type="match status" value="1"/>
</dbReference>
<evidence type="ECO:0000256" key="5">
    <source>
        <dbReference type="ARBA" id="ARBA00012180"/>
    </source>
</evidence>
<evidence type="ECO:0000256" key="7">
    <source>
        <dbReference type="ARBA" id="ARBA00022722"/>
    </source>
</evidence>
<protein>
    <recommendedName>
        <fullName evidence="6">Ribonuclease H</fullName>
        <ecNumber evidence="5">3.1.26.4</ecNumber>
    </recommendedName>
</protein>
<evidence type="ECO:0000256" key="3">
    <source>
        <dbReference type="ARBA" id="ARBA00004065"/>
    </source>
</evidence>
<name>A0AA87F874_STRSU</name>
<keyword evidence="8" id="KW-0479">Metal-binding</keyword>
<dbReference type="Gene3D" id="6.10.250.2650">
    <property type="match status" value="1"/>
</dbReference>
<keyword evidence="11" id="KW-0460">Magnesium</keyword>
<keyword evidence="7" id="KW-0540">Nuclease</keyword>
<dbReference type="CDD" id="cd09277">
    <property type="entry name" value="RNase_HI_bacteria_like"/>
    <property type="match status" value="1"/>
</dbReference>
<dbReference type="FunFam" id="3.40.970.10:FF:000002">
    <property type="entry name" value="Ribonuclease H"/>
    <property type="match status" value="1"/>
</dbReference>
<dbReference type="Gene3D" id="3.30.420.10">
    <property type="entry name" value="Ribonuclease H-like superfamily/Ribonuclease H"/>
    <property type="match status" value="1"/>
</dbReference>
<dbReference type="InterPro" id="IPR036397">
    <property type="entry name" value="RNaseH_sf"/>
</dbReference>
<dbReference type="Pfam" id="PF00075">
    <property type="entry name" value="RNase_H"/>
    <property type="match status" value="1"/>
</dbReference>
<evidence type="ECO:0000256" key="2">
    <source>
        <dbReference type="ARBA" id="ARBA00001946"/>
    </source>
</evidence>
<dbReference type="GO" id="GO:0003676">
    <property type="term" value="F:nucleic acid binding"/>
    <property type="evidence" value="ECO:0007669"/>
    <property type="project" value="InterPro"/>
</dbReference>
<dbReference type="PROSITE" id="PS50879">
    <property type="entry name" value="RNASE_H_1"/>
    <property type="match status" value="1"/>
</dbReference>
<evidence type="ECO:0000313" key="13">
    <source>
        <dbReference type="EMBL" id="EHC02661.1"/>
    </source>
</evidence>
<comment type="caution">
    <text evidence="13">The sequence shown here is derived from an EMBL/GenBank/DDBJ whole genome shotgun (WGS) entry which is preliminary data.</text>
</comment>